<gene>
    <name evidence="1" type="ORF">Fmac_028878</name>
</gene>
<sequence>MTNFKTLVPNLTHLMPLLDVLPLQLIRSEWFSYLRRYASTSSDCQTMTKHLNLKGSSSNEPTPSVGYWLENMSDESDSKVETMDLLCQLDDILTYDALI</sequence>
<evidence type="ECO:0000313" key="1">
    <source>
        <dbReference type="EMBL" id="KAL2319909.1"/>
    </source>
</evidence>
<dbReference type="AlphaFoldDB" id="A0ABD1L8S0"/>
<keyword evidence="2" id="KW-1185">Reference proteome</keyword>
<organism evidence="1 2">
    <name type="scientific">Flemingia macrophylla</name>
    <dbReference type="NCBI Taxonomy" id="520843"/>
    <lineage>
        <taxon>Eukaryota</taxon>
        <taxon>Viridiplantae</taxon>
        <taxon>Streptophyta</taxon>
        <taxon>Embryophyta</taxon>
        <taxon>Tracheophyta</taxon>
        <taxon>Spermatophyta</taxon>
        <taxon>Magnoliopsida</taxon>
        <taxon>eudicotyledons</taxon>
        <taxon>Gunneridae</taxon>
        <taxon>Pentapetalae</taxon>
        <taxon>rosids</taxon>
        <taxon>fabids</taxon>
        <taxon>Fabales</taxon>
        <taxon>Fabaceae</taxon>
        <taxon>Papilionoideae</taxon>
        <taxon>50 kb inversion clade</taxon>
        <taxon>NPAAA clade</taxon>
        <taxon>indigoferoid/millettioid clade</taxon>
        <taxon>Phaseoleae</taxon>
        <taxon>Flemingia</taxon>
    </lineage>
</organism>
<dbReference type="EMBL" id="JBGMDY010000010">
    <property type="protein sequence ID" value="KAL2319909.1"/>
    <property type="molecule type" value="Genomic_DNA"/>
</dbReference>
<name>A0ABD1L8S0_9FABA</name>
<dbReference type="Proteomes" id="UP001603857">
    <property type="component" value="Unassembled WGS sequence"/>
</dbReference>
<protein>
    <submittedName>
        <fullName evidence="1">Uncharacterized protein</fullName>
    </submittedName>
</protein>
<comment type="caution">
    <text evidence="1">The sequence shown here is derived from an EMBL/GenBank/DDBJ whole genome shotgun (WGS) entry which is preliminary data.</text>
</comment>
<accession>A0ABD1L8S0</accession>
<proteinExistence type="predicted"/>
<evidence type="ECO:0000313" key="2">
    <source>
        <dbReference type="Proteomes" id="UP001603857"/>
    </source>
</evidence>
<reference evidence="1 2" key="1">
    <citation type="submission" date="2024-08" db="EMBL/GenBank/DDBJ databases">
        <title>Insights into the chromosomal genome structure of Flemingia macrophylla.</title>
        <authorList>
            <person name="Ding Y."/>
            <person name="Zhao Y."/>
            <person name="Bi W."/>
            <person name="Wu M."/>
            <person name="Zhao G."/>
            <person name="Gong Y."/>
            <person name="Li W."/>
            <person name="Zhang P."/>
        </authorList>
    </citation>
    <scope>NUCLEOTIDE SEQUENCE [LARGE SCALE GENOMIC DNA]</scope>
    <source>
        <strain evidence="1">DYQJB</strain>
        <tissue evidence="1">Leaf</tissue>
    </source>
</reference>